<gene>
    <name evidence="4" type="primary">LOC102806781</name>
</gene>
<keyword evidence="3" id="KW-1185">Reference proteome</keyword>
<organism evidence="3 4">
    <name type="scientific">Saccoglossus kowalevskii</name>
    <name type="common">Acorn worm</name>
    <dbReference type="NCBI Taxonomy" id="10224"/>
    <lineage>
        <taxon>Eukaryota</taxon>
        <taxon>Metazoa</taxon>
        <taxon>Hemichordata</taxon>
        <taxon>Enteropneusta</taxon>
        <taxon>Harrimaniidae</taxon>
        <taxon>Saccoglossus</taxon>
    </lineage>
</organism>
<dbReference type="RefSeq" id="XP_006817519.1">
    <property type="nucleotide sequence ID" value="XM_006817456.1"/>
</dbReference>
<dbReference type="Pfam" id="PF13855">
    <property type="entry name" value="LRR_8"/>
    <property type="match status" value="1"/>
</dbReference>
<keyword evidence="1" id="KW-0433">Leucine-rich repeat</keyword>
<dbReference type="InterPro" id="IPR001611">
    <property type="entry name" value="Leu-rich_rpt"/>
</dbReference>
<dbReference type="PROSITE" id="PS51450">
    <property type="entry name" value="LRR"/>
    <property type="match status" value="1"/>
</dbReference>
<dbReference type="InterPro" id="IPR032675">
    <property type="entry name" value="LRR_dom_sf"/>
</dbReference>
<evidence type="ECO:0000313" key="4">
    <source>
        <dbReference type="RefSeq" id="XP_006817519.1"/>
    </source>
</evidence>
<name>A0ABM0MBX8_SACKO</name>
<dbReference type="PANTHER" id="PTHR48051">
    <property type="match status" value="1"/>
</dbReference>
<dbReference type="SUPFAM" id="SSF52075">
    <property type="entry name" value="Outer arm dynein light chain 1"/>
    <property type="match status" value="1"/>
</dbReference>
<sequence length="173" mass="19383">MSAAAEVAKVANKCREAQADKQLDLSDCNLKAIPDAVYIFFRETSPEICNLSLNVLKIIPAKFPSNFNNLKELNLSSNLLTRLPNELSKMVALTSLDISENRFIDFPDVVYSLSCLKTFNAKANMITDIDTQRIQEIPNLHDVYLNDNPLSEETCLAIEVLNGRLTVHIGQRK</sequence>
<dbReference type="Gene3D" id="3.80.10.10">
    <property type="entry name" value="Ribonuclease Inhibitor"/>
    <property type="match status" value="1"/>
</dbReference>
<dbReference type="PANTHER" id="PTHR48051:SF1">
    <property type="entry name" value="RAS SUPPRESSOR PROTEIN 1"/>
    <property type="match status" value="1"/>
</dbReference>
<dbReference type="GeneID" id="102806781"/>
<evidence type="ECO:0000256" key="2">
    <source>
        <dbReference type="ARBA" id="ARBA00022737"/>
    </source>
</evidence>
<dbReference type="InterPro" id="IPR050216">
    <property type="entry name" value="LRR_domain-containing"/>
</dbReference>
<dbReference type="Proteomes" id="UP000694865">
    <property type="component" value="Unplaced"/>
</dbReference>
<evidence type="ECO:0000256" key="1">
    <source>
        <dbReference type="ARBA" id="ARBA00022614"/>
    </source>
</evidence>
<evidence type="ECO:0000313" key="3">
    <source>
        <dbReference type="Proteomes" id="UP000694865"/>
    </source>
</evidence>
<reference evidence="4" key="1">
    <citation type="submission" date="2025-08" db="UniProtKB">
        <authorList>
            <consortium name="RefSeq"/>
        </authorList>
    </citation>
    <scope>IDENTIFICATION</scope>
    <source>
        <tissue evidence="4">Testes</tissue>
    </source>
</reference>
<keyword evidence="2" id="KW-0677">Repeat</keyword>
<protein>
    <submittedName>
        <fullName evidence="4">Leucine-rich repeat-containing protein 20-like</fullName>
    </submittedName>
</protein>
<proteinExistence type="predicted"/>
<accession>A0ABM0MBX8</accession>